<evidence type="ECO:0000256" key="2">
    <source>
        <dbReference type="ARBA" id="ARBA00009156"/>
    </source>
</evidence>
<evidence type="ECO:0000256" key="3">
    <source>
        <dbReference type="ARBA" id="ARBA00022679"/>
    </source>
</evidence>
<name>A0A3S3MSS7_9MAGN</name>
<dbReference type="STRING" id="337451.A0A3S3MSS7"/>
<dbReference type="SUPFAM" id="SSF53067">
    <property type="entry name" value="Actin-like ATPase domain"/>
    <property type="match status" value="2"/>
</dbReference>
<dbReference type="InterPro" id="IPR018484">
    <property type="entry name" value="FGGY_N"/>
</dbReference>
<feature type="domain" description="Carbohydrate kinase FGGY C-terminal" evidence="11">
    <location>
        <begin position="323"/>
        <end position="472"/>
    </location>
</feature>
<dbReference type="Pfam" id="PF02782">
    <property type="entry name" value="FGGY_C"/>
    <property type="match status" value="1"/>
</dbReference>
<dbReference type="Gene3D" id="3.30.420.40">
    <property type="match status" value="2"/>
</dbReference>
<dbReference type="FunFam" id="3.30.420.40:FF:000220">
    <property type="entry name" value="D-ribulose kinase"/>
    <property type="match status" value="1"/>
</dbReference>
<evidence type="ECO:0000256" key="4">
    <source>
        <dbReference type="ARBA" id="ARBA00022741"/>
    </source>
</evidence>
<gene>
    <name evidence="12" type="ORF">CKAN_01045900</name>
</gene>
<dbReference type="PIRSF" id="PIRSF000538">
    <property type="entry name" value="GlpK"/>
    <property type="match status" value="1"/>
</dbReference>
<dbReference type="GO" id="GO:0005829">
    <property type="term" value="C:cytosol"/>
    <property type="evidence" value="ECO:0007669"/>
    <property type="project" value="TreeGrafter"/>
</dbReference>
<dbReference type="GO" id="GO:0004856">
    <property type="term" value="F:D-xylulokinase activity"/>
    <property type="evidence" value="ECO:0007669"/>
    <property type="project" value="TreeGrafter"/>
</dbReference>
<comment type="similarity">
    <text evidence="2">Belongs to the FGGY kinase family.</text>
</comment>
<dbReference type="Pfam" id="PF00370">
    <property type="entry name" value="FGGY_N"/>
    <property type="match status" value="1"/>
</dbReference>
<dbReference type="PANTHER" id="PTHR10196">
    <property type="entry name" value="SUGAR KINASE"/>
    <property type="match status" value="1"/>
</dbReference>
<dbReference type="OrthoDB" id="10262702at2759"/>
<keyword evidence="3" id="KW-0808">Transferase</keyword>
<dbReference type="GO" id="GO:0019150">
    <property type="term" value="F:D-ribulokinase activity"/>
    <property type="evidence" value="ECO:0007669"/>
    <property type="project" value="UniProtKB-EC"/>
</dbReference>
<evidence type="ECO:0000256" key="7">
    <source>
        <dbReference type="ARBA" id="ARBA00051146"/>
    </source>
</evidence>
<evidence type="ECO:0000256" key="1">
    <source>
        <dbReference type="ARBA" id="ARBA00001968"/>
    </source>
</evidence>
<keyword evidence="6" id="KW-0067">ATP-binding</keyword>
<evidence type="ECO:0000256" key="8">
    <source>
        <dbReference type="ARBA" id="ARBA00066370"/>
    </source>
</evidence>
<sequence>MLTLQQFPKPSFGFPSKHGPSFSRNGLCIMVNRMSVRMMALSGSRESSSSGEQVGKPLYLGMDFGTSGARYVLIDKQGTVHAEGKREYPKFIASNVIDWATSWRETLFLLLKDVPVSCSPYVSSISIDGTSATTLIIDSSTGMPLSRPLLYNESCPDALPMVKSIAPENHTVCASSSTLCKLISWWNSHHSDKESPILQHQADWLLWLLHGKFGVTDYNNALKVGYDPETDSYPSWLLSQPYCRLLPSVKAPGTPIGFIKEDIRVKYGFPKDCVVCTGTTDSIAAFLAAGATQPGKAVTSLGSTLAVKLLSTCRIEDARFGVYSHRLDDQWLVGGASNTGGAVLKQIFTDDQLEQLSKEINPSEPSPLDYYPLPDIGERFPVADPKMKPRLHPRPENDAEYLHGILESIARIEAKAYLLLKELGATEAQEVFTAGGGAKNKQWIKIRERVLGLPVSRALQTEAAYGAALLALKGAQHNYQ</sequence>
<evidence type="ECO:0000259" key="10">
    <source>
        <dbReference type="Pfam" id="PF00370"/>
    </source>
</evidence>
<dbReference type="GO" id="GO:0005997">
    <property type="term" value="P:xylulose metabolic process"/>
    <property type="evidence" value="ECO:0007669"/>
    <property type="project" value="TreeGrafter"/>
</dbReference>
<comment type="catalytic activity">
    <reaction evidence="7">
        <text>D-ribulose + ATP = D-ribulose 5-phosphate + ADP + H(+)</text>
        <dbReference type="Rhea" id="RHEA:17601"/>
        <dbReference type="ChEBI" id="CHEBI:15378"/>
        <dbReference type="ChEBI" id="CHEBI:17173"/>
        <dbReference type="ChEBI" id="CHEBI:30616"/>
        <dbReference type="ChEBI" id="CHEBI:58121"/>
        <dbReference type="ChEBI" id="CHEBI:456216"/>
        <dbReference type="EC" id="2.7.1.47"/>
    </reaction>
</comment>
<dbReference type="EMBL" id="QPKB01000004">
    <property type="protein sequence ID" value="RWR81764.1"/>
    <property type="molecule type" value="Genomic_DNA"/>
</dbReference>
<dbReference type="CDD" id="cd07783">
    <property type="entry name" value="ASKHA_NBD_FGGY_SePSK_AtXK1-like"/>
    <property type="match status" value="1"/>
</dbReference>
<dbReference type="AlphaFoldDB" id="A0A3S3MSS7"/>
<dbReference type="GO" id="GO:0005524">
    <property type="term" value="F:ATP binding"/>
    <property type="evidence" value="ECO:0007669"/>
    <property type="project" value="UniProtKB-KW"/>
</dbReference>
<comment type="cofactor">
    <cofactor evidence="1">
        <name>a divalent metal cation</name>
        <dbReference type="ChEBI" id="CHEBI:60240"/>
    </cofactor>
</comment>
<dbReference type="Proteomes" id="UP000283530">
    <property type="component" value="Unassembled WGS sequence"/>
</dbReference>
<dbReference type="InterPro" id="IPR043129">
    <property type="entry name" value="ATPase_NBD"/>
</dbReference>
<evidence type="ECO:0000256" key="5">
    <source>
        <dbReference type="ARBA" id="ARBA00022777"/>
    </source>
</evidence>
<evidence type="ECO:0000313" key="13">
    <source>
        <dbReference type="Proteomes" id="UP000283530"/>
    </source>
</evidence>
<dbReference type="InterPro" id="IPR000577">
    <property type="entry name" value="Carb_kinase_FGGY"/>
</dbReference>
<accession>A0A3S3MSS7</accession>
<organism evidence="12 13">
    <name type="scientific">Cinnamomum micranthum f. kanehirae</name>
    <dbReference type="NCBI Taxonomy" id="337451"/>
    <lineage>
        <taxon>Eukaryota</taxon>
        <taxon>Viridiplantae</taxon>
        <taxon>Streptophyta</taxon>
        <taxon>Embryophyta</taxon>
        <taxon>Tracheophyta</taxon>
        <taxon>Spermatophyta</taxon>
        <taxon>Magnoliopsida</taxon>
        <taxon>Magnoliidae</taxon>
        <taxon>Laurales</taxon>
        <taxon>Lauraceae</taxon>
        <taxon>Cinnamomum</taxon>
    </lineage>
</organism>
<evidence type="ECO:0000259" key="11">
    <source>
        <dbReference type="Pfam" id="PF02782"/>
    </source>
</evidence>
<keyword evidence="13" id="KW-1185">Reference proteome</keyword>
<evidence type="ECO:0000313" key="12">
    <source>
        <dbReference type="EMBL" id="RWR81764.1"/>
    </source>
</evidence>
<protein>
    <recommendedName>
        <fullName evidence="9">D-ribulose kinase</fullName>
        <ecNumber evidence="8">2.7.1.47</ecNumber>
    </recommendedName>
</protein>
<keyword evidence="4" id="KW-0547">Nucleotide-binding</keyword>
<dbReference type="InterPro" id="IPR018485">
    <property type="entry name" value="FGGY_C"/>
</dbReference>
<comment type="caution">
    <text evidence="12">The sequence shown here is derived from an EMBL/GenBank/DDBJ whole genome shotgun (WGS) entry which is preliminary data.</text>
</comment>
<dbReference type="PANTHER" id="PTHR10196:SF80">
    <property type="entry name" value="D-RIBULOSE KINASE"/>
    <property type="match status" value="1"/>
</dbReference>
<proteinExistence type="inferred from homology"/>
<evidence type="ECO:0000256" key="6">
    <source>
        <dbReference type="ARBA" id="ARBA00022840"/>
    </source>
</evidence>
<reference evidence="12 13" key="1">
    <citation type="journal article" date="2019" name="Nat. Plants">
        <title>Stout camphor tree genome fills gaps in understanding of flowering plant genome evolution.</title>
        <authorList>
            <person name="Chaw S.M."/>
            <person name="Liu Y.C."/>
            <person name="Wu Y.W."/>
            <person name="Wang H.Y."/>
            <person name="Lin C.I."/>
            <person name="Wu C.S."/>
            <person name="Ke H.M."/>
            <person name="Chang L.Y."/>
            <person name="Hsu C.Y."/>
            <person name="Yang H.T."/>
            <person name="Sudianto E."/>
            <person name="Hsu M.H."/>
            <person name="Wu K.P."/>
            <person name="Wang L.N."/>
            <person name="Leebens-Mack J.H."/>
            <person name="Tsai I.J."/>
        </authorList>
    </citation>
    <scope>NUCLEOTIDE SEQUENCE [LARGE SCALE GENOMIC DNA]</scope>
    <source>
        <strain evidence="13">cv. Chaw 1501</strain>
        <tissue evidence="12">Young leaves</tissue>
    </source>
</reference>
<dbReference type="FunFam" id="3.30.420.40:FF:000180">
    <property type="entry name" value="D-ribulose kinase isoform X1"/>
    <property type="match status" value="1"/>
</dbReference>
<evidence type="ECO:0000256" key="9">
    <source>
        <dbReference type="ARBA" id="ARBA00072590"/>
    </source>
</evidence>
<dbReference type="EC" id="2.7.1.47" evidence="8"/>
<keyword evidence="5 12" id="KW-0418">Kinase</keyword>
<feature type="domain" description="Carbohydrate kinase FGGY N-terminal" evidence="10">
    <location>
        <begin position="58"/>
        <end position="287"/>
    </location>
</feature>